<evidence type="ECO:0000256" key="2">
    <source>
        <dbReference type="ARBA" id="ARBA00006375"/>
    </source>
</evidence>
<dbReference type="InterPro" id="IPR002067">
    <property type="entry name" value="MCP"/>
</dbReference>
<evidence type="ECO:0000256" key="10">
    <source>
        <dbReference type="PROSITE-ProRule" id="PRU00282"/>
    </source>
</evidence>
<comment type="subcellular location">
    <subcellularLocation>
        <location evidence="1">Mitochondrion membrane</location>
        <topology evidence="1">Multi-pass membrane protein</topology>
    </subcellularLocation>
</comment>
<evidence type="ECO:0000256" key="5">
    <source>
        <dbReference type="ARBA" id="ARBA00022737"/>
    </source>
</evidence>
<dbReference type="GO" id="GO:0071913">
    <property type="term" value="F:citrate secondary active transmembrane transporter activity"/>
    <property type="evidence" value="ECO:0007669"/>
    <property type="project" value="TreeGrafter"/>
</dbReference>
<evidence type="ECO:0000256" key="9">
    <source>
        <dbReference type="ARBA" id="ARBA00042640"/>
    </source>
</evidence>
<evidence type="ECO:0000313" key="13">
    <source>
        <dbReference type="Proteomes" id="UP000186922"/>
    </source>
</evidence>
<evidence type="ECO:0000256" key="4">
    <source>
        <dbReference type="ARBA" id="ARBA00022692"/>
    </source>
</evidence>
<feature type="repeat" description="Solcar" evidence="10">
    <location>
        <begin position="183"/>
        <end position="268"/>
    </location>
</feature>
<evidence type="ECO:0000313" key="12">
    <source>
        <dbReference type="EMBL" id="GAU94912.1"/>
    </source>
</evidence>
<dbReference type="Gene3D" id="1.50.40.10">
    <property type="entry name" value="Mitochondrial carrier domain"/>
    <property type="match status" value="1"/>
</dbReference>
<keyword evidence="13" id="KW-1185">Reference proteome</keyword>
<reference evidence="12 13" key="1">
    <citation type="journal article" date="2016" name="Nat. Commun.">
        <title>Extremotolerant tardigrade genome and improved radiotolerance of human cultured cells by tardigrade-unique protein.</title>
        <authorList>
            <person name="Hashimoto T."/>
            <person name="Horikawa D.D."/>
            <person name="Saito Y."/>
            <person name="Kuwahara H."/>
            <person name="Kozuka-Hata H."/>
            <person name="Shin-I T."/>
            <person name="Minakuchi Y."/>
            <person name="Ohishi K."/>
            <person name="Motoyama A."/>
            <person name="Aizu T."/>
            <person name="Enomoto A."/>
            <person name="Kondo K."/>
            <person name="Tanaka S."/>
            <person name="Hara Y."/>
            <person name="Koshikawa S."/>
            <person name="Sagara H."/>
            <person name="Miura T."/>
            <person name="Yokobori S."/>
            <person name="Miyagawa K."/>
            <person name="Suzuki Y."/>
            <person name="Kubo T."/>
            <person name="Oyama M."/>
            <person name="Kohara Y."/>
            <person name="Fujiyama A."/>
            <person name="Arakawa K."/>
            <person name="Katayama T."/>
            <person name="Toyoda A."/>
            <person name="Kunieda T."/>
        </authorList>
    </citation>
    <scope>NUCLEOTIDE SEQUENCE [LARGE SCALE GENOMIC DNA]</scope>
    <source>
        <strain evidence="12 13">YOKOZUNA-1</strain>
    </source>
</reference>
<feature type="repeat" description="Solcar" evidence="10">
    <location>
        <begin position="87"/>
        <end position="173"/>
    </location>
</feature>
<dbReference type="PRINTS" id="PR00926">
    <property type="entry name" value="MITOCARRIER"/>
</dbReference>
<evidence type="ECO:0000256" key="11">
    <source>
        <dbReference type="RuleBase" id="RU000488"/>
    </source>
</evidence>
<dbReference type="OrthoDB" id="44467at2759"/>
<keyword evidence="3 11" id="KW-0813">Transport</keyword>
<evidence type="ECO:0000256" key="7">
    <source>
        <dbReference type="ARBA" id="ARBA00023128"/>
    </source>
</evidence>
<comment type="similarity">
    <text evidence="2 11">Belongs to the mitochondrial carrier (TC 2.A.29) family.</text>
</comment>
<dbReference type="Pfam" id="PF00153">
    <property type="entry name" value="Mito_carr"/>
    <property type="match status" value="3"/>
</dbReference>
<keyword evidence="6" id="KW-1133">Transmembrane helix</keyword>
<evidence type="ECO:0000256" key="3">
    <source>
        <dbReference type="ARBA" id="ARBA00022448"/>
    </source>
</evidence>
<keyword evidence="4 10" id="KW-0812">Transmembrane</keyword>
<feature type="repeat" description="Solcar" evidence="10">
    <location>
        <begin position="1"/>
        <end position="76"/>
    </location>
</feature>
<gene>
    <name evidence="12" type="primary">RvY_06611-1</name>
    <name evidence="12" type="synonym">RvY_06611.1</name>
    <name evidence="12" type="ORF">RvY_06611</name>
</gene>
<accession>A0A1D1V4N4</accession>
<evidence type="ECO:0000256" key="1">
    <source>
        <dbReference type="ARBA" id="ARBA00004225"/>
    </source>
</evidence>
<proteinExistence type="inferred from homology"/>
<dbReference type="InterPro" id="IPR023395">
    <property type="entry name" value="MCP_dom_sf"/>
</dbReference>
<dbReference type="SUPFAM" id="SSF103506">
    <property type="entry name" value="Mitochondrial carrier"/>
    <property type="match status" value="1"/>
</dbReference>
<comment type="caution">
    <text evidence="12">The sequence shown here is derived from an EMBL/GenBank/DDBJ whole genome shotgun (WGS) entry which is preliminary data.</text>
</comment>
<dbReference type="InterPro" id="IPR049563">
    <property type="entry name" value="TXTP-like"/>
</dbReference>
<name>A0A1D1V4N4_RAMVA</name>
<dbReference type="Proteomes" id="UP000186922">
    <property type="component" value="Unassembled WGS sequence"/>
</dbReference>
<sequence length="273" mass="30679">MTGAVEMSVNFPTDYVKTQLQLDERSVKRRYTGIADVVRQTIRNDGVRGLYRGLNVAIWNPKVAVRFASFEQLRKLVGDSEGKLSRPALLFCGMMAGLCEAVLAVTPVESIKVKFIDDMNSPERRYRGLFHGIRTIVHEHGFRGIYQGVTPTIMKSMSSQGTRFFIVESLKDWRKQRNPGKSIPKPLTAVFGAIGGAVSVLINAPADAVKTRMQGLEAGKYRNTIHCVQQMWKHEGTLVFYNGVIPRFVRVPIETAIVFSVYDVIRENLDAVW</sequence>
<dbReference type="PANTHER" id="PTHR45788:SF4">
    <property type="entry name" value="TRICARBOXYLATE TRANSPORT PROTEIN, MITOCHONDRIAL"/>
    <property type="match status" value="1"/>
</dbReference>
<dbReference type="GO" id="GO:0031966">
    <property type="term" value="C:mitochondrial membrane"/>
    <property type="evidence" value="ECO:0007669"/>
    <property type="project" value="UniProtKB-SubCell"/>
</dbReference>
<protein>
    <recommendedName>
        <fullName evidence="9">Citrate transport protein</fullName>
    </recommendedName>
</protein>
<dbReference type="PROSITE" id="PS50920">
    <property type="entry name" value="SOLCAR"/>
    <property type="match status" value="3"/>
</dbReference>
<dbReference type="InterPro" id="IPR018108">
    <property type="entry name" value="MCP_transmembrane"/>
</dbReference>
<dbReference type="FunFam" id="1.50.40.10:FF:000007">
    <property type="entry name" value="Mitochondrial tricarboxylate transport protein-like"/>
    <property type="match status" value="1"/>
</dbReference>
<dbReference type="EMBL" id="BDGG01000003">
    <property type="protein sequence ID" value="GAU94912.1"/>
    <property type="molecule type" value="Genomic_DNA"/>
</dbReference>
<keyword evidence="7" id="KW-0496">Mitochondrion</keyword>
<keyword evidence="5" id="KW-0677">Repeat</keyword>
<evidence type="ECO:0000256" key="6">
    <source>
        <dbReference type="ARBA" id="ARBA00022989"/>
    </source>
</evidence>
<organism evidence="12 13">
    <name type="scientific">Ramazzottius varieornatus</name>
    <name type="common">Water bear</name>
    <name type="synonym">Tardigrade</name>
    <dbReference type="NCBI Taxonomy" id="947166"/>
    <lineage>
        <taxon>Eukaryota</taxon>
        <taxon>Metazoa</taxon>
        <taxon>Ecdysozoa</taxon>
        <taxon>Tardigrada</taxon>
        <taxon>Eutardigrada</taxon>
        <taxon>Parachela</taxon>
        <taxon>Hypsibioidea</taxon>
        <taxon>Ramazzottiidae</taxon>
        <taxon>Ramazzottius</taxon>
    </lineage>
</organism>
<dbReference type="PANTHER" id="PTHR45788">
    <property type="entry name" value="SUCCINATE/FUMARATE MITOCHONDRIAL TRANSPORTER-RELATED"/>
    <property type="match status" value="1"/>
</dbReference>
<evidence type="ECO:0000256" key="8">
    <source>
        <dbReference type="ARBA" id="ARBA00023136"/>
    </source>
</evidence>
<keyword evidence="8 10" id="KW-0472">Membrane</keyword>
<dbReference type="AlphaFoldDB" id="A0A1D1V4N4"/>
<dbReference type="STRING" id="947166.A0A1D1V4N4"/>
<dbReference type="GO" id="GO:0006843">
    <property type="term" value="P:mitochondrial citrate transmembrane transport"/>
    <property type="evidence" value="ECO:0007669"/>
    <property type="project" value="TreeGrafter"/>
</dbReference>